<dbReference type="Gene3D" id="3.10.290.70">
    <property type="match status" value="1"/>
</dbReference>
<dbReference type="InterPro" id="IPR022309">
    <property type="entry name" value="Ribosomal_Se8/biogenesis_NSA2"/>
</dbReference>
<keyword evidence="2 4" id="KW-0689">Ribosomal protein</keyword>
<dbReference type="InterPro" id="IPR042563">
    <property type="entry name" value="Ribosomal_protein_eS8_euk"/>
</dbReference>
<dbReference type="EMBL" id="GIBP01007119">
    <property type="protein sequence ID" value="NDV36088.1"/>
    <property type="molecule type" value="Transcribed_RNA"/>
</dbReference>
<sequence>MGRQPTNTRIGDKKISTVRMRGGHLKYRALRLDHGNFAWAGESVSRKTRILKVVYNAGNNELVRTNTLVKGSIVQIDAAPFKAWYLSYYNVDPTKEIVVKKTEGGEEGEQKEQKPREPREPRKGGRKGGDKPEEPEVKRSERTLRKIAVRNKTRVFEPNLAEQFKTGKVYAKLTSRPGQCGRADGYVLEGEELAFYLKKLTTKKKK</sequence>
<accession>A0A6B2LH76</accession>
<dbReference type="Pfam" id="PF01201">
    <property type="entry name" value="Ribosomal_S8e"/>
    <property type="match status" value="1"/>
</dbReference>
<dbReference type="GO" id="GO:0003735">
    <property type="term" value="F:structural constituent of ribosome"/>
    <property type="evidence" value="ECO:0007669"/>
    <property type="project" value="InterPro"/>
</dbReference>
<evidence type="ECO:0000256" key="5">
    <source>
        <dbReference type="SAM" id="MobiDB-lite"/>
    </source>
</evidence>
<evidence type="ECO:0000256" key="3">
    <source>
        <dbReference type="ARBA" id="ARBA00023274"/>
    </source>
</evidence>
<dbReference type="NCBIfam" id="TIGR00307">
    <property type="entry name" value="eS8"/>
    <property type="match status" value="1"/>
</dbReference>
<name>A0A6B2LH76_9EUKA</name>
<keyword evidence="3 4" id="KW-0687">Ribonucleoprotein</keyword>
<dbReference type="CDD" id="cd11380">
    <property type="entry name" value="Ribosomal_S8e_like"/>
    <property type="match status" value="1"/>
</dbReference>
<feature type="region of interest" description="Disordered" evidence="5">
    <location>
        <begin position="102"/>
        <end position="144"/>
    </location>
</feature>
<evidence type="ECO:0000256" key="2">
    <source>
        <dbReference type="ARBA" id="ARBA00022980"/>
    </source>
</evidence>
<reference evidence="6" key="1">
    <citation type="journal article" date="2020" name="J. Eukaryot. Microbiol.">
        <title>De novo Sequencing, Assembly and Annotation of the Transcriptome for the Free-Living Testate Amoeba Arcella intermedia.</title>
        <authorList>
            <person name="Ribeiro G.M."/>
            <person name="Porfirio-Sousa A.L."/>
            <person name="Maurer-Alcala X.X."/>
            <person name="Katz L.A."/>
            <person name="Lahr D.J.G."/>
        </authorList>
    </citation>
    <scope>NUCLEOTIDE SEQUENCE</scope>
</reference>
<dbReference type="GO" id="GO:0006412">
    <property type="term" value="P:translation"/>
    <property type="evidence" value="ECO:0007669"/>
    <property type="project" value="InterPro"/>
</dbReference>
<dbReference type="InterPro" id="IPR001047">
    <property type="entry name" value="Ribosomal_eS8"/>
</dbReference>
<evidence type="ECO:0000256" key="4">
    <source>
        <dbReference type="RuleBase" id="RU000669"/>
    </source>
</evidence>
<protein>
    <recommendedName>
        <fullName evidence="4">40S ribosomal protein S8</fullName>
    </recommendedName>
</protein>
<evidence type="ECO:0000256" key="1">
    <source>
        <dbReference type="ARBA" id="ARBA00005257"/>
    </source>
</evidence>
<organism evidence="6">
    <name type="scientific">Arcella intermedia</name>
    <dbReference type="NCBI Taxonomy" id="1963864"/>
    <lineage>
        <taxon>Eukaryota</taxon>
        <taxon>Amoebozoa</taxon>
        <taxon>Tubulinea</taxon>
        <taxon>Elardia</taxon>
        <taxon>Arcellinida</taxon>
        <taxon>Sphaerothecina</taxon>
        <taxon>Arcellidae</taxon>
        <taxon>Arcella</taxon>
    </lineage>
</organism>
<dbReference type="FunFam" id="3.10.290.70:FF:000001">
    <property type="entry name" value="40S ribosomal protein S8"/>
    <property type="match status" value="1"/>
</dbReference>
<comment type="similarity">
    <text evidence="1 4">Belongs to the eukaryotic ribosomal protein eS8 family.</text>
</comment>
<evidence type="ECO:0000313" key="6">
    <source>
        <dbReference type="EMBL" id="NDV36088.1"/>
    </source>
</evidence>
<dbReference type="GO" id="GO:0005840">
    <property type="term" value="C:ribosome"/>
    <property type="evidence" value="ECO:0007669"/>
    <property type="project" value="UniProtKB-KW"/>
</dbReference>
<dbReference type="AlphaFoldDB" id="A0A6B2LH76"/>
<dbReference type="Gene3D" id="1.10.168.20">
    <property type="entry name" value="Ribosomal protein S8e, subdomain"/>
    <property type="match status" value="1"/>
</dbReference>
<proteinExistence type="inferred from homology"/>
<dbReference type="PANTHER" id="PTHR10394">
    <property type="entry name" value="40S RIBOSOMAL PROTEIN S8"/>
    <property type="match status" value="1"/>
</dbReference>
<dbReference type="GO" id="GO:1990904">
    <property type="term" value="C:ribonucleoprotein complex"/>
    <property type="evidence" value="ECO:0007669"/>
    <property type="project" value="UniProtKB-KW"/>
</dbReference>